<keyword evidence="6 7" id="KW-0472">Membrane</keyword>
<organism evidence="8 9">
    <name type="scientific">Periconia macrospinosa</name>
    <dbReference type="NCBI Taxonomy" id="97972"/>
    <lineage>
        <taxon>Eukaryota</taxon>
        <taxon>Fungi</taxon>
        <taxon>Dikarya</taxon>
        <taxon>Ascomycota</taxon>
        <taxon>Pezizomycotina</taxon>
        <taxon>Dothideomycetes</taxon>
        <taxon>Pleosporomycetidae</taxon>
        <taxon>Pleosporales</taxon>
        <taxon>Massarineae</taxon>
        <taxon>Periconiaceae</taxon>
        <taxon>Periconia</taxon>
    </lineage>
</organism>
<keyword evidence="4 7" id="KW-0812">Transmembrane</keyword>
<feature type="transmembrane region" description="Helical" evidence="7">
    <location>
        <begin position="307"/>
        <end position="329"/>
    </location>
</feature>
<evidence type="ECO:0000256" key="7">
    <source>
        <dbReference type="RuleBase" id="RU365065"/>
    </source>
</evidence>
<dbReference type="PANTHER" id="PTHR11660">
    <property type="entry name" value="SOLUTE CARRIER FAMILY 40 MEMBER"/>
    <property type="match status" value="1"/>
</dbReference>
<dbReference type="Proteomes" id="UP000244855">
    <property type="component" value="Unassembled WGS sequence"/>
</dbReference>
<evidence type="ECO:0000256" key="2">
    <source>
        <dbReference type="ARBA" id="ARBA00006279"/>
    </source>
</evidence>
<comment type="similarity">
    <text evidence="2 7">Belongs to the ferroportin (FP) (TC 2.A.100) family. SLC40A subfamily.</text>
</comment>
<dbReference type="GO" id="GO:0016020">
    <property type="term" value="C:membrane"/>
    <property type="evidence" value="ECO:0007669"/>
    <property type="project" value="UniProtKB-SubCell"/>
</dbReference>
<evidence type="ECO:0000256" key="3">
    <source>
        <dbReference type="ARBA" id="ARBA00022448"/>
    </source>
</evidence>
<name>A0A2V1EBA9_9PLEO</name>
<reference evidence="8 9" key="1">
    <citation type="journal article" date="2018" name="Sci. Rep.">
        <title>Comparative genomics provides insights into the lifestyle and reveals functional heterogeneity of dark septate endophytic fungi.</title>
        <authorList>
            <person name="Knapp D.G."/>
            <person name="Nemeth J.B."/>
            <person name="Barry K."/>
            <person name="Hainaut M."/>
            <person name="Henrissat B."/>
            <person name="Johnson J."/>
            <person name="Kuo A."/>
            <person name="Lim J.H.P."/>
            <person name="Lipzen A."/>
            <person name="Nolan M."/>
            <person name="Ohm R.A."/>
            <person name="Tamas L."/>
            <person name="Grigoriev I.V."/>
            <person name="Spatafora J.W."/>
            <person name="Nagy L.G."/>
            <person name="Kovacs G.M."/>
        </authorList>
    </citation>
    <scope>NUCLEOTIDE SEQUENCE [LARGE SCALE GENOMIC DNA]</scope>
    <source>
        <strain evidence="8 9">DSE2036</strain>
    </source>
</reference>
<keyword evidence="3 7" id="KW-0813">Transport</keyword>
<evidence type="ECO:0000313" key="9">
    <source>
        <dbReference type="Proteomes" id="UP000244855"/>
    </source>
</evidence>
<proteinExistence type="inferred from homology"/>
<feature type="transmembrane region" description="Helical" evidence="7">
    <location>
        <begin position="99"/>
        <end position="119"/>
    </location>
</feature>
<dbReference type="Pfam" id="PF06963">
    <property type="entry name" value="FPN1"/>
    <property type="match status" value="1"/>
</dbReference>
<dbReference type="STRING" id="97972.A0A2V1EBA9"/>
<feature type="transmembrane region" description="Helical" evidence="7">
    <location>
        <begin position="73"/>
        <end position="93"/>
    </location>
</feature>
<accession>A0A2V1EBA9</accession>
<sequence>LWKLYISHTLSTWNARTFEFGAIIFLAVIFPGTLFYASCYALFRASSATVLSSRIGRLVDSKERLWFVRQSIVFQRLSVALSCLVLLALLTLINTTNRAGTLSLFAFCSLLAGIEKLAFIGNTVAIERDWAVVVADKLHLPREDLNSGLRRIDLFCKLIAPLCVSFIEAYSTRIAIWAVFGQNLLSVAFEYFAIAHVYKDIPELSRNKNTLLTPAMAPESENTSASLLSLLAPWEAYMQNPAFLASFSLALLYLTALSFASQMTTYLLTLGFTSVHISIFRLLAVAVELSATCAAPLLIRRIGAIRAGLWFVNQQLLAIALATGLFSLLDGKGKTAGAALVLGVTLSRLGLWGFDLSVQYLVQESTLEASRGTFSAVEASLQNFFEMLSFGMTMVFAQPELFKFPVYISAGAIALSAVCFASFVRQKRGHLLHTSKCLEKRKLKARYNVLPTIEEENEVEDF</sequence>
<dbReference type="GO" id="GO:0005381">
    <property type="term" value="F:iron ion transmembrane transporter activity"/>
    <property type="evidence" value="ECO:0007669"/>
    <property type="project" value="UniProtKB-UniRule"/>
</dbReference>
<evidence type="ECO:0000313" key="8">
    <source>
        <dbReference type="EMBL" id="PVI06650.1"/>
    </source>
</evidence>
<gene>
    <name evidence="8" type="ORF">DM02DRAFT_497735</name>
</gene>
<feature type="transmembrane region" description="Helical" evidence="7">
    <location>
        <begin position="404"/>
        <end position="424"/>
    </location>
</feature>
<dbReference type="PANTHER" id="PTHR11660:SF57">
    <property type="entry name" value="SOLUTE CARRIER FAMILY 40 MEMBER"/>
    <property type="match status" value="1"/>
</dbReference>
<keyword evidence="7" id="KW-0406">Ion transport</keyword>
<feature type="non-terminal residue" evidence="8">
    <location>
        <position position="462"/>
    </location>
</feature>
<dbReference type="InterPro" id="IPR009716">
    <property type="entry name" value="Ferroportin-1"/>
</dbReference>
<dbReference type="OrthoDB" id="648861at2759"/>
<dbReference type="InterPro" id="IPR036259">
    <property type="entry name" value="MFS_trans_sf"/>
</dbReference>
<evidence type="ECO:0000256" key="5">
    <source>
        <dbReference type="ARBA" id="ARBA00022989"/>
    </source>
</evidence>
<comment type="subcellular location">
    <subcellularLocation>
        <location evidence="1 7">Membrane</location>
        <topology evidence="1 7">Multi-pass membrane protein</topology>
    </subcellularLocation>
</comment>
<feature type="transmembrane region" description="Helical" evidence="7">
    <location>
        <begin position="20"/>
        <end position="43"/>
    </location>
</feature>
<feature type="transmembrane region" description="Helical" evidence="7">
    <location>
        <begin position="242"/>
        <end position="260"/>
    </location>
</feature>
<feature type="non-terminal residue" evidence="8">
    <location>
        <position position="1"/>
    </location>
</feature>
<keyword evidence="5 7" id="KW-1133">Transmembrane helix</keyword>
<dbReference type="EMBL" id="KZ805307">
    <property type="protein sequence ID" value="PVI06650.1"/>
    <property type="molecule type" value="Genomic_DNA"/>
</dbReference>
<keyword evidence="9" id="KW-1185">Reference proteome</keyword>
<evidence type="ECO:0000256" key="1">
    <source>
        <dbReference type="ARBA" id="ARBA00004141"/>
    </source>
</evidence>
<comment type="function">
    <text evidence="7">May be involved in iron transport and iron homeostasis.</text>
</comment>
<dbReference type="SUPFAM" id="SSF103473">
    <property type="entry name" value="MFS general substrate transporter"/>
    <property type="match status" value="1"/>
</dbReference>
<protein>
    <recommendedName>
        <fullName evidence="7">Solute carrier family 40 member</fullName>
    </recommendedName>
</protein>
<evidence type="ECO:0000256" key="4">
    <source>
        <dbReference type="ARBA" id="ARBA00022692"/>
    </source>
</evidence>
<comment type="caution">
    <text evidence="7">Lacks conserved residue(s) required for the propagation of feature annotation.</text>
</comment>
<dbReference type="AlphaFoldDB" id="A0A2V1EBA9"/>
<evidence type="ECO:0000256" key="6">
    <source>
        <dbReference type="ARBA" id="ARBA00023136"/>
    </source>
</evidence>